<feature type="transmembrane region" description="Helical" evidence="7">
    <location>
        <begin position="182"/>
        <end position="202"/>
    </location>
</feature>
<dbReference type="SMART" id="SM00448">
    <property type="entry name" value="REC"/>
    <property type="match status" value="1"/>
</dbReference>
<evidence type="ECO:0000256" key="6">
    <source>
        <dbReference type="PROSITE-ProRule" id="PRU00169"/>
    </source>
</evidence>
<dbReference type="CDD" id="cd16922">
    <property type="entry name" value="HATPase_EvgS-ArcB-TorS-like"/>
    <property type="match status" value="1"/>
</dbReference>
<dbReference type="Gene3D" id="3.30.450.20">
    <property type="entry name" value="PAS domain"/>
    <property type="match status" value="1"/>
</dbReference>
<dbReference type="PRINTS" id="PR00344">
    <property type="entry name" value="BCTRLSENSOR"/>
</dbReference>
<dbReference type="CDD" id="cd17546">
    <property type="entry name" value="REC_hyHK_CKI1_RcsC-like"/>
    <property type="match status" value="1"/>
</dbReference>
<feature type="modified residue" description="4-aspartylphosphate" evidence="6">
    <location>
        <position position="655"/>
    </location>
</feature>
<dbReference type="SUPFAM" id="SSF52172">
    <property type="entry name" value="CheY-like"/>
    <property type="match status" value="1"/>
</dbReference>
<dbReference type="InterPro" id="IPR003594">
    <property type="entry name" value="HATPase_dom"/>
</dbReference>
<dbReference type="Gene3D" id="1.10.287.130">
    <property type="match status" value="1"/>
</dbReference>
<evidence type="ECO:0000256" key="3">
    <source>
        <dbReference type="ARBA" id="ARBA00022553"/>
    </source>
</evidence>
<keyword evidence="3 6" id="KW-0597">Phosphoprotein</keyword>
<feature type="domain" description="PAC" evidence="11">
    <location>
        <begin position="296"/>
        <end position="346"/>
    </location>
</feature>
<dbReference type="EMBL" id="QHLQ01000002">
    <property type="protein sequence ID" value="NIZ60176.1"/>
    <property type="molecule type" value="Genomic_DNA"/>
</dbReference>
<evidence type="ECO:0000256" key="2">
    <source>
        <dbReference type="ARBA" id="ARBA00012438"/>
    </source>
</evidence>
<dbReference type="NCBIfam" id="TIGR00229">
    <property type="entry name" value="sensory_box"/>
    <property type="match status" value="1"/>
</dbReference>
<dbReference type="GO" id="GO:0016301">
    <property type="term" value="F:kinase activity"/>
    <property type="evidence" value="ECO:0007669"/>
    <property type="project" value="UniProtKB-KW"/>
</dbReference>
<comment type="catalytic activity">
    <reaction evidence="1">
        <text>ATP + protein L-histidine = ADP + protein N-phospho-L-histidine.</text>
        <dbReference type="EC" id="2.7.13.3"/>
    </reaction>
</comment>
<dbReference type="CDD" id="cd00082">
    <property type="entry name" value="HisKA"/>
    <property type="match status" value="1"/>
</dbReference>
<dbReference type="Gene3D" id="3.40.50.2300">
    <property type="match status" value="1"/>
</dbReference>
<dbReference type="RefSeq" id="WP_167682610.1">
    <property type="nucleotide sequence ID" value="NZ_QHLQ01000002.1"/>
</dbReference>
<organism evidence="12 13">
    <name type="scientific">Parasedimentitalea denitrificans</name>
    <dbReference type="NCBI Taxonomy" id="2211118"/>
    <lineage>
        <taxon>Bacteria</taxon>
        <taxon>Pseudomonadati</taxon>
        <taxon>Pseudomonadota</taxon>
        <taxon>Alphaproteobacteria</taxon>
        <taxon>Rhodobacterales</taxon>
        <taxon>Paracoccaceae</taxon>
        <taxon>Parasedimentitalea</taxon>
    </lineage>
</organism>
<keyword evidence="13" id="KW-1185">Reference proteome</keyword>
<dbReference type="InterPro" id="IPR035965">
    <property type="entry name" value="PAS-like_dom_sf"/>
</dbReference>
<evidence type="ECO:0000313" key="12">
    <source>
        <dbReference type="EMBL" id="NIZ60176.1"/>
    </source>
</evidence>
<evidence type="ECO:0000256" key="4">
    <source>
        <dbReference type="ARBA" id="ARBA00022679"/>
    </source>
</evidence>
<reference evidence="12 13" key="1">
    <citation type="submission" date="2018-05" db="EMBL/GenBank/DDBJ databases">
        <authorList>
            <person name="Zhang Y.-J."/>
        </authorList>
    </citation>
    <scope>NUCLEOTIDE SEQUENCE [LARGE SCALE GENOMIC DNA]</scope>
    <source>
        <strain evidence="12 13">CY04</strain>
    </source>
</reference>
<keyword evidence="4" id="KW-0808">Transferase</keyword>
<gene>
    <name evidence="12" type="ORF">DL239_04200</name>
</gene>
<dbReference type="Pfam" id="PF00072">
    <property type="entry name" value="Response_reg"/>
    <property type="match status" value="1"/>
</dbReference>
<dbReference type="PROSITE" id="PS50109">
    <property type="entry name" value="HIS_KIN"/>
    <property type="match status" value="1"/>
</dbReference>
<dbReference type="InterPro" id="IPR001789">
    <property type="entry name" value="Sig_transdc_resp-reg_receiver"/>
</dbReference>
<feature type="transmembrane region" description="Helical" evidence="7">
    <location>
        <begin position="15"/>
        <end position="35"/>
    </location>
</feature>
<evidence type="ECO:0000256" key="5">
    <source>
        <dbReference type="ARBA" id="ARBA00022777"/>
    </source>
</evidence>
<comment type="caution">
    <text evidence="12">The sequence shown here is derived from an EMBL/GenBank/DDBJ whole genome shotgun (WGS) entry which is preliminary data.</text>
</comment>
<dbReference type="InterPro" id="IPR003661">
    <property type="entry name" value="HisK_dim/P_dom"/>
</dbReference>
<dbReference type="PANTHER" id="PTHR43047:SF64">
    <property type="entry name" value="HISTIDINE KINASE CONTAINING CHEY-HOMOLOGOUS RECEIVER DOMAIN AND PAS DOMAIN-RELATED"/>
    <property type="match status" value="1"/>
</dbReference>
<dbReference type="InterPro" id="IPR005467">
    <property type="entry name" value="His_kinase_dom"/>
</dbReference>
<dbReference type="SMART" id="SM00091">
    <property type="entry name" value="PAS"/>
    <property type="match status" value="1"/>
</dbReference>
<keyword evidence="7" id="KW-0812">Transmembrane</keyword>
<dbReference type="CDD" id="cd00130">
    <property type="entry name" value="PAS"/>
    <property type="match status" value="1"/>
</dbReference>
<dbReference type="InterPro" id="IPR000014">
    <property type="entry name" value="PAS"/>
</dbReference>
<evidence type="ECO:0000256" key="1">
    <source>
        <dbReference type="ARBA" id="ARBA00000085"/>
    </source>
</evidence>
<dbReference type="InterPro" id="IPR036890">
    <property type="entry name" value="HATPase_C_sf"/>
</dbReference>
<dbReference type="SMART" id="SM00388">
    <property type="entry name" value="HisKA"/>
    <property type="match status" value="1"/>
</dbReference>
<dbReference type="Pfam" id="PF00512">
    <property type="entry name" value="HisKA"/>
    <property type="match status" value="1"/>
</dbReference>
<dbReference type="Gene3D" id="3.30.565.10">
    <property type="entry name" value="Histidine kinase-like ATPase, C-terminal domain"/>
    <property type="match status" value="1"/>
</dbReference>
<dbReference type="PROSITE" id="PS50112">
    <property type="entry name" value="PAS"/>
    <property type="match status" value="1"/>
</dbReference>
<dbReference type="SMART" id="SM00387">
    <property type="entry name" value="HATPase_c"/>
    <property type="match status" value="1"/>
</dbReference>
<accession>A0ABX0W3F6</accession>
<keyword evidence="7" id="KW-1133">Transmembrane helix</keyword>
<dbReference type="SUPFAM" id="SSF47226">
    <property type="entry name" value="Histidine-containing phosphotransfer domain, HPT domain"/>
    <property type="match status" value="1"/>
</dbReference>
<dbReference type="PROSITE" id="PS50113">
    <property type="entry name" value="PAC"/>
    <property type="match status" value="1"/>
</dbReference>
<sequence>MSRHSRLFLFLKNWVFLPLVVLCLPLLVLLGQEVYRDLKLLRSADIDSVQWTLSQVEIEYLDFLLTLERASSAEDHHLSVVRKDFDILYSRVGILGSGMLFAPMREIDGFSNAVTDVKFFLDQSTTAIDGSDADLQAYIPELQKQANALRPQIRSLFVQGLEYFASQSDQRRLSIFTTLTELAIISVTILIALGALSFYSMYANAQAQTSARALARTNAHMQTILSTTHEAVIVADTRGKIVDLNTAAETTFGYSLAEAKNQSIGDLIVPPEHRKAHAQGFARLVKTGQSRLVGKGSVHLEALKADGTRISVELAMQSAKTDDGEVFIGFLRDISQQLEVEAEIRAARDQALAGEQAKANFLAVMSHEIRTPLNGLLGNLTLISKTQLDKEQAVFAENMEISGRQLMHHVNSILDIAKFESGKATVSHTNFHLGRFLQDIVDSQSGHAGRNQTSIEWEWLGTSLDWVNGDKIILEQIMLNLVGNAIKFTHGGRMSIEAEQLLPPDGGCNVEIRIIDSGIGISEEDQLRIFEDFETCDSTYTRDGGGTGLGLAIVKRMVQLLGGQAGVESTLGEGSVFWLRLPFLPVMEPDESDGEERVKPTEQSLSILIAEDIETNAFVALKLLERDGHKVTIVKDGLSAVARAKVEVFDVILMDISMPRMDGLQATQEIRKAPPPFCDVPILAFSANVLPEETDHFRASGMDGFIGKPLQLSELRRALQAVLDNTLSANLGEEEPAVDDMAEKAQDVLNQSEYDIYLKRFIDEGAAFMETLAVIPLGGMDFTEIVSKAHQIRSTASLFGADNFATSLGNLEQEAKQSNEAACLIEIANLSEIWLKTRMSLDPNYEAAPSAE</sequence>
<keyword evidence="5 12" id="KW-0418">Kinase</keyword>
<feature type="domain" description="Histidine kinase" evidence="8">
    <location>
        <begin position="364"/>
        <end position="585"/>
    </location>
</feature>
<dbReference type="PROSITE" id="PS50110">
    <property type="entry name" value="RESPONSE_REGULATORY"/>
    <property type="match status" value="1"/>
</dbReference>
<dbReference type="InterPro" id="IPR011006">
    <property type="entry name" value="CheY-like_superfamily"/>
</dbReference>
<dbReference type="PANTHER" id="PTHR43047">
    <property type="entry name" value="TWO-COMPONENT HISTIDINE PROTEIN KINASE"/>
    <property type="match status" value="1"/>
</dbReference>
<dbReference type="InterPro" id="IPR036641">
    <property type="entry name" value="HPT_dom_sf"/>
</dbReference>
<dbReference type="SUPFAM" id="SSF55874">
    <property type="entry name" value="ATPase domain of HSP90 chaperone/DNA topoisomerase II/histidine kinase"/>
    <property type="match status" value="1"/>
</dbReference>
<dbReference type="InterPro" id="IPR036097">
    <property type="entry name" value="HisK_dim/P_sf"/>
</dbReference>
<evidence type="ECO:0000256" key="7">
    <source>
        <dbReference type="SAM" id="Phobius"/>
    </source>
</evidence>
<dbReference type="InterPro" id="IPR000700">
    <property type="entry name" value="PAS-assoc_C"/>
</dbReference>
<name>A0ABX0W3F6_9RHOB</name>
<dbReference type="SUPFAM" id="SSF55785">
    <property type="entry name" value="PYP-like sensor domain (PAS domain)"/>
    <property type="match status" value="1"/>
</dbReference>
<evidence type="ECO:0000259" key="8">
    <source>
        <dbReference type="PROSITE" id="PS50109"/>
    </source>
</evidence>
<dbReference type="Proteomes" id="UP001429564">
    <property type="component" value="Unassembled WGS sequence"/>
</dbReference>
<feature type="domain" description="PAS" evidence="10">
    <location>
        <begin position="217"/>
        <end position="288"/>
    </location>
</feature>
<dbReference type="Gene3D" id="1.20.120.160">
    <property type="entry name" value="HPT domain"/>
    <property type="match status" value="1"/>
</dbReference>
<evidence type="ECO:0000259" key="9">
    <source>
        <dbReference type="PROSITE" id="PS50110"/>
    </source>
</evidence>
<protein>
    <recommendedName>
        <fullName evidence="2">histidine kinase</fullName>
        <ecNumber evidence="2">2.7.13.3</ecNumber>
    </recommendedName>
</protein>
<feature type="domain" description="Response regulatory" evidence="9">
    <location>
        <begin position="606"/>
        <end position="723"/>
    </location>
</feature>
<evidence type="ECO:0000313" key="13">
    <source>
        <dbReference type="Proteomes" id="UP001429564"/>
    </source>
</evidence>
<proteinExistence type="predicted"/>
<evidence type="ECO:0000259" key="10">
    <source>
        <dbReference type="PROSITE" id="PS50112"/>
    </source>
</evidence>
<evidence type="ECO:0000259" key="11">
    <source>
        <dbReference type="PROSITE" id="PS50113"/>
    </source>
</evidence>
<dbReference type="InterPro" id="IPR004358">
    <property type="entry name" value="Sig_transdc_His_kin-like_C"/>
</dbReference>
<dbReference type="InterPro" id="IPR013767">
    <property type="entry name" value="PAS_fold"/>
</dbReference>
<dbReference type="Pfam" id="PF00989">
    <property type="entry name" value="PAS"/>
    <property type="match status" value="1"/>
</dbReference>
<dbReference type="EC" id="2.7.13.3" evidence="2"/>
<keyword evidence="7" id="KW-0472">Membrane</keyword>
<dbReference type="SUPFAM" id="SSF47384">
    <property type="entry name" value="Homodimeric domain of signal transducing histidine kinase"/>
    <property type="match status" value="1"/>
</dbReference>
<dbReference type="Pfam" id="PF02518">
    <property type="entry name" value="HATPase_c"/>
    <property type="match status" value="1"/>
</dbReference>